<dbReference type="InterPro" id="IPR045187">
    <property type="entry name" value="CcO_II"/>
</dbReference>
<evidence type="ECO:0000256" key="9">
    <source>
        <dbReference type="ARBA" id="ARBA00022792"/>
    </source>
</evidence>
<gene>
    <name evidence="22" type="primary">cox2</name>
</gene>
<dbReference type="InterPro" id="IPR002429">
    <property type="entry name" value="CcO_II-like_C"/>
</dbReference>
<comment type="subcellular location">
    <subcellularLocation>
        <location evidence="1 18">Mitochondrion inner membrane</location>
        <topology evidence="1 18">Multi-pass membrane protein</topology>
    </subcellularLocation>
</comment>
<keyword evidence="15 18" id="KW-0496">Mitochondrion</keyword>
<evidence type="ECO:0000256" key="14">
    <source>
        <dbReference type="ARBA" id="ARBA00023008"/>
    </source>
</evidence>
<evidence type="ECO:0000259" key="20">
    <source>
        <dbReference type="PROSITE" id="PS50857"/>
    </source>
</evidence>
<keyword evidence="10" id="KW-0460">Magnesium</keyword>
<keyword evidence="5 18" id="KW-0813">Transport</keyword>
<evidence type="ECO:0000256" key="6">
    <source>
        <dbReference type="ARBA" id="ARBA00022660"/>
    </source>
</evidence>
<evidence type="ECO:0000313" key="22">
    <source>
        <dbReference type="EMBL" id="AWX53519.1"/>
    </source>
</evidence>
<keyword evidence="9 18" id="KW-0999">Mitochondrion inner membrane</keyword>
<evidence type="ECO:0000256" key="1">
    <source>
        <dbReference type="ARBA" id="ARBA00004448"/>
    </source>
</evidence>
<comment type="subunit">
    <text evidence="3">Component of the cytochrome c oxidase (complex IV, CIV), a multisubunit enzyme composed of a catalytic core of 3 subunits and several supernumerary subunits. The complex exists as a monomer or a dimer and forms supercomplexes (SCs) in the inner mitochondrial membrane with ubiquinol-cytochrome c oxidoreductase (cytochrome b-c1 complex, complex III, CIII).</text>
</comment>
<keyword evidence="16 18" id="KW-0472">Membrane</keyword>
<dbReference type="InterPro" id="IPR008972">
    <property type="entry name" value="Cupredoxin"/>
</dbReference>
<keyword evidence="6 18" id="KW-0679">Respiratory chain</keyword>
<comment type="function">
    <text evidence="18">Component of the cytochrome c oxidase, the last enzyme in the mitochondrial electron transport chain which drives oxidative phosphorylation. The respiratory chain contains 3 multisubunit complexes succinate dehydrogenase (complex II, CII), ubiquinol-cytochrome c oxidoreductase (cytochrome b-c1 complex, complex III, CIII) and cytochrome c oxidase (complex IV, CIV), that cooperate to transfer electrons derived from NADH and succinate to molecular oxygen, creating an electrochemical gradient over the inner membrane that drives transmembrane transport and the ATP synthase. Cytochrome c oxidase is the component of the respiratory chain that catalyzes the reduction of oxygen to water. Electrons originating from reduced cytochrome c in the intermembrane space (IMS) are transferred via the dinuclear copper A center (CU(A)) of subunit 2 and heme A of subunit 1 to the active site in subunit 1, a binuclear center (BNC) formed by heme A3 and copper B (CU(B)). The BNC reduces molecular oxygen to 2 water molecules using 4 electrons from cytochrome c in the IMS and 4 protons from the mitochondrial matrix.</text>
</comment>
<dbReference type="Pfam" id="PF02790">
    <property type="entry name" value="COX2_TM"/>
    <property type="match status" value="1"/>
</dbReference>
<evidence type="ECO:0000256" key="10">
    <source>
        <dbReference type="ARBA" id="ARBA00022842"/>
    </source>
</evidence>
<protein>
    <recommendedName>
        <fullName evidence="4 18">Cytochrome c oxidase subunit 2</fullName>
    </recommendedName>
</protein>
<dbReference type="RefSeq" id="YP_009504243.1">
    <property type="nucleotide sequence ID" value="NC_038207.1"/>
</dbReference>
<geneLocation type="mitochondrion" evidence="22"/>
<comment type="catalytic activity">
    <reaction evidence="17">
        <text>4 Fe(II)-[cytochrome c] + O2 + 8 H(+)(in) = 4 Fe(III)-[cytochrome c] + 2 H2O + 4 H(+)(out)</text>
        <dbReference type="Rhea" id="RHEA:11436"/>
        <dbReference type="Rhea" id="RHEA-COMP:10350"/>
        <dbReference type="Rhea" id="RHEA-COMP:14399"/>
        <dbReference type="ChEBI" id="CHEBI:15377"/>
        <dbReference type="ChEBI" id="CHEBI:15378"/>
        <dbReference type="ChEBI" id="CHEBI:15379"/>
        <dbReference type="ChEBI" id="CHEBI:29033"/>
        <dbReference type="ChEBI" id="CHEBI:29034"/>
        <dbReference type="EC" id="7.1.1.9"/>
    </reaction>
    <physiologicalReaction direction="left-to-right" evidence="17">
        <dbReference type="Rhea" id="RHEA:11437"/>
    </physiologicalReaction>
</comment>
<keyword evidence="13 19" id="KW-1133">Transmembrane helix</keyword>
<sequence length="255" mass="28864">MMPSWVSLCFQDSGSPSMSELFCLHDHIMVIMLLVIILVSYIMLFLVFSSFFYKYLSEGTFIETIWSIVPAFLLLILVVPSMKVLYLMEDIKLPSITVKVVAHQWYWSYIVPFLKGFNFSFDSFNFSYFSYDSIMEGNPLVQPRLLSCSSSLVLPINSTTRFLVSSTDVIHAFSVPSLGLKVDAVPGRVNQLYSNPSRLGLYFGQCSEICGSNHSFMPIELKISSIEDYNKISEGYLLDSIVDSCGVYLSLSFTF</sequence>
<keyword evidence="7 18" id="KW-0812">Transmembrane</keyword>
<accession>A0A2Z4MAE7</accession>
<reference evidence="22" key="2">
    <citation type="journal article" date="2018" name="BMC Genomics">
        <title>The mitochondrial genomes of sarcoptiform mites: are any transfer RNA genes really lost?</title>
        <authorList>
            <person name="Xue X.F."/>
            <person name="Deng W."/>
            <person name="Qu S.X."/>
            <person name="Hong X.Y."/>
            <person name="Shao R."/>
        </authorList>
    </citation>
    <scope>NUCLEOTIDE SEQUENCE</scope>
</reference>
<dbReference type="PRINTS" id="PR01166">
    <property type="entry name" value="CYCOXIDASEII"/>
</dbReference>
<dbReference type="GO" id="GO:0042773">
    <property type="term" value="P:ATP synthesis coupled electron transport"/>
    <property type="evidence" value="ECO:0007669"/>
    <property type="project" value="TreeGrafter"/>
</dbReference>
<dbReference type="InterPro" id="IPR011759">
    <property type="entry name" value="Cyt_c_oxidase_su2_TM_dom"/>
</dbReference>
<evidence type="ECO:0000256" key="8">
    <source>
        <dbReference type="ARBA" id="ARBA00022723"/>
    </source>
</evidence>
<evidence type="ECO:0000256" key="2">
    <source>
        <dbReference type="ARBA" id="ARBA00007866"/>
    </source>
</evidence>
<evidence type="ECO:0000256" key="18">
    <source>
        <dbReference type="RuleBase" id="RU000457"/>
    </source>
</evidence>
<evidence type="ECO:0000256" key="3">
    <source>
        <dbReference type="ARBA" id="ARBA00011164"/>
    </source>
</evidence>
<dbReference type="Gene3D" id="1.10.287.90">
    <property type="match status" value="1"/>
</dbReference>
<feature type="domain" description="Cytochrome oxidase subunit II transmembrane region profile" evidence="21">
    <location>
        <begin position="2"/>
        <end position="92"/>
    </location>
</feature>
<dbReference type="GeneID" id="37541081"/>
<evidence type="ECO:0000256" key="19">
    <source>
        <dbReference type="SAM" id="Phobius"/>
    </source>
</evidence>
<feature type="transmembrane region" description="Helical" evidence="19">
    <location>
        <begin position="29"/>
        <end position="53"/>
    </location>
</feature>
<evidence type="ECO:0000256" key="5">
    <source>
        <dbReference type="ARBA" id="ARBA00022448"/>
    </source>
</evidence>
<dbReference type="PROSITE" id="PS50857">
    <property type="entry name" value="COX2_CUA"/>
    <property type="match status" value="1"/>
</dbReference>
<name>A0A2Z4MAE7_9ACAR</name>
<keyword evidence="14 18" id="KW-0186">Copper</keyword>
<comment type="cofactor">
    <cofactor evidence="18">
        <name>Cu cation</name>
        <dbReference type="ChEBI" id="CHEBI:23378"/>
    </cofactor>
    <text evidence="18">Binds a copper A center.</text>
</comment>
<keyword evidence="11" id="KW-1278">Translocase</keyword>
<dbReference type="SUPFAM" id="SSF49503">
    <property type="entry name" value="Cupredoxins"/>
    <property type="match status" value="1"/>
</dbReference>
<proteinExistence type="inferred from homology"/>
<evidence type="ECO:0000256" key="17">
    <source>
        <dbReference type="ARBA" id="ARBA00049512"/>
    </source>
</evidence>
<dbReference type="GO" id="GO:0005507">
    <property type="term" value="F:copper ion binding"/>
    <property type="evidence" value="ECO:0007669"/>
    <property type="project" value="InterPro"/>
</dbReference>
<feature type="transmembrane region" description="Helical" evidence="19">
    <location>
        <begin position="65"/>
        <end position="88"/>
    </location>
</feature>
<dbReference type="Pfam" id="PF00116">
    <property type="entry name" value="COX2"/>
    <property type="match status" value="1"/>
</dbReference>
<dbReference type="GO" id="GO:0004129">
    <property type="term" value="F:cytochrome-c oxidase activity"/>
    <property type="evidence" value="ECO:0007669"/>
    <property type="project" value="UniProtKB-EC"/>
</dbReference>
<dbReference type="PROSITE" id="PS50999">
    <property type="entry name" value="COX2_TM"/>
    <property type="match status" value="1"/>
</dbReference>
<evidence type="ECO:0000256" key="16">
    <source>
        <dbReference type="ARBA" id="ARBA00023136"/>
    </source>
</evidence>
<dbReference type="InterPro" id="IPR036257">
    <property type="entry name" value="Cyt_c_oxidase_su2_TM_sf"/>
</dbReference>
<evidence type="ECO:0000256" key="12">
    <source>
        <dbReference type="ARBA" id="ARBA00022982"/>
    </source>
</evidence>
<organism evidence="22">
    <name type="scientific">Histiostoma feroniarum</name>
    <dbReference type="NCBI Taxonomy" id="334618"/>
    <lineage>
        <taxon>Eukaryota</taxon>
        <taxon>Metazoa</taxon>
        <taxon>Ecdysozoa</taxon>
        <taxon>Arthropoda</taxon>
        <taxon>Chelicerata</taxon>
        <taxon>Arachnida</taxon>
        <taxon>Acari</taxon>
        <taxon>Acariformes</taxon>
        <taxon>Sarcoptiformes</taxon>
        <taxon>Astigmata</taxon>
        <taxon>Histiostomatoidea</taxon>
        <taxon>Histiostomatidae</taxon>
        <taxon>Histiostoma</taxon>
    </lineage>
</organism>
<evidence type="ECO:0000259" key="21">
    <source>
        <dbReference type="PROSITE" id="PS50999"/>
    </source>
</evidence>
<dbReference type="PANTHER" id="PTHR22888">
    <property type="entry name" value="CYTOCHROME C OXIDASE, SUBUNIT II"/>
    <property type="match status" value="1"/>
</dbReference>
<dbReference type="Gene3D" id="2.60.40.420">
    <property type="entry name" value="Cupredoxins - blue copper proteins"/>
    <property type="match status" value="1"/>
</dbReference>
<evidence type="ECO:0000256" key="11">
    <source>
        <dbReference type="ARBA" id="ARBA00022967"/>
    </source>
</evidence>
<dbReference type="SUPFAM" id="SSF81464">
    <property type="entry name" value="Cytochrome c oxidase subunit II-like, transmembrane region"/>
    <property type="match status" value="1"/>
</dbReference>
<dbReference type="GO" id="GO:0005743">
    <property type="term" value="C:mitochondrial inner membrane"/>
    <property type="evidence" value="ECO:0007669"/>
    <property type="project" value="UniProtKB-SubCell"/>
</dbReference>
<evidence type="ECO:0000256" key="7">
    <source>
        <dbReference type="ARBA" id="ARBA00022692"/>
    </source>
</evidence>
<dbReference type="PANTHER" id="PTHR22888:SF9">
    <property type="entry name" value="CYTOCHROME C OXIDASE SUBUNIT 2"/>
    <property type="match status" value="1"/>
</dbReference>
<evidence type="ECO:0000256" key="4">
    <source>
        <dbReference type="ARBA" id="ARBA00015946"/>
    </source>
</evidence>
<dbReference type="PROSITE" id="PS00078">
    <property type="entry name" value="COX2"/>
    <property type="match status" value="1"/>
</dbReference>
<keyword evidence="8 18" id="KW-0479">Metal-binding</keyword>
<dbReference type="InterPro" id="IPR001505">
    <property type="entry name" value="Copper_CuA"/>
</dbReference>
<keyword evidence="12 18" id="KW-0249">Electron transport</keyword>
<evidence type="ECO:0000256" key="15">
    <source>
        <dbReference type="ARBA" id="ARBA00023128"/>
    </source>
</evidence>
<comment type="similarity">
    <text evidence="2 18">Belongs to the cytochrome c oxidase subunit 2 family.</text>
</comment>
<dbReference type="AlphaFoldDB" id="A0A2Z4MAE7"/>
<reference evidence="22" key="1">
    <citation type="submission" date="2017-08" db="EMBL/GenBank/DDBJ databases">
        <authorList>
            <person name="de Groot N.N."/>
        </authorList>
    </citation>
    <scope>NUCLEOTIDE SEQUENCE</scope>
</reference>
<dbReference type="EMBL" id="MF596167">
    <property type="protein sequence ID" value="AWX53519.1"/>
    <property type="molecule type" value="Genomic_DNA"/>
</dbReference>
<evidence type="ECO:0000256" key="13">
    <source>
        <dbReference type="ARBA" id="ARBA00022989"/>
    </source>
</evidence>
<feature type="domain" description="Cytochrome oxidase subunit II copper A binding" evidence="20">
    <location>
        <begin position="93"/>
        <end position="235"/>
    </location>
</feature>